<dbReference type="Proteomes" id="UP001501102">
    <property type="component" value="Unassembled WGS sequence"/>
</dbReference>
<keyword evidence="4" id="KW-1185">Reference proteome</keyword>
<dbReference type="SUPFAM" id="SSF47413">
    <property type="entry name" value="lambda repressor-like DNA-binding domains"/>
    <property type="match status" value="1"/>
</dbReference>
<name>A0ABP6JM97_STRTU</name>
<accession>A0ABP6JM97</accession>
<feature type="compositionally biased region" description="Basic and acidic residues" evidence="1">
    <location>
        <begin position="268"/>
        <end position="280"/>
    </location>
</feature>
<comment type="caution">
    <text evidence="3">The sequence shown here is derived from an EMBL/GenBank/DDBJ whole genome shotgun (WGS) entry which is preliminary data.</text>
</comment>
<dbReference type="InterPro" id="IPR043917">
    <property type="entry name" value="DUF5753"/>
</dbReference>
<proteinExistence type="predicted"/>
<evidence type="ECO:0000259" key="2">
    <source>
        <dbReference type="PROSITE" id="PS50943"/>
    </source>
</evidence>
<dbReference type="EMBL" id="BAAAXZ010000124">
    <property type="protein sequence ID" value="GAA2934668.1"/>
    <property type="molecule type" value="Genomic_DNA"/>
</dbReference>
<sequence>MAVEPVSLIVEFGREIRYAREARGWTQEMLASKLWVQQPYVSKVERGQQLASPQFAEQCDKVFGTPGVYARMRQRAADAGNPVWMIPYLQFERRAVSICDYSPTLVPGILQTPEYAEAVYRAASPNDPVDRIQQRVDDRMRRRELFDGPNPPSLWVVLHEAALWSDMGGPDVMRGQLRHLVSVIEHPLITVQVFPLGDTPARRAPFILLKQQNGAEVLYAESYVQGQVHDAPEVVAEARATYDRLRANALSLPDSLSVIRHLMEAYDHEPHPQPRPRDMGEVQSQRGQRRHLRRVGPRVHIHRRHTRPGQQAP</sequence>
<protein>
    <submittedName>
        <fullName evidence="3">Helix-turn-helix transcriptional regulator</fullName>
    </submittedName>
</protein>
<gene>
    <name evidence="3" type="ORF">GCM10020221_33040</name>
</gene>
<feature type="domain" description="HTH cro/C1-type" evidence="2">
    <location>
        <begin position="16"/>
        <end position="70"/>
    </location>
</feature>
<dbReference type="Pfam" id="PF19054">
    <property type="entry name" value="DUF5753"/>
    <property type="match status" value="1"/>
</dbReference>
<feature type="region of interest" description="Disordered" evidence="1">
    <location>
        <begin position="268"/>
        <end position="313"/>
    </location>
</feature>
<dbReference type="PROSITE" id="PS50943">
    <property type="entry name" value="HTH_CROC1"/>
    <property type="match status" value="1"/>
</dbReference>
<organism evidence="3 4">
    <name type="scientific">Streptomyces thioluteus</name>
    <dbReference type="NCBI Taxonomy" id="66431"/>
    <lineage>
        <taxon>Bacteria</taxon>
        <taxon>Bacillati</taxon>
        <taxon>Actinomycetota</taxon>
        <taxon>Actinomycetes</taxon>
        <taxon>Kitasatosporales</taxon>
        <taxon>Streptomycetaceae</taxon>
        <taxon>Streptomyces</taxon>
    </lineage>
</organism>
<feature type="compositionally biased region" description="Basic residues" evidence="1">
    <location>
        <begin position="287"/>
        <end position="307"/>
    </location>
</feature>
<dbReference type="Gene3D" id="1.10.260.40">
    <property type="entry name" value="lambda repressor-like DNA-binding domains"/>
    <property type="match status" value="1"/>
</dbReference>
<evidence type="ECO:0000313" key="3">
    <source>
        <dbReference type="EMBL" id="GAA2934668.1"/>
    </source>
</evidence>
<dbReference type="CDD" id="cd00093">
    <property type="entry name" value="HTH_XRE"/>
    <property type="match status" value="1"/>
</dbReference>
<evidence type="ECO:0000313" key="4">
    <source>
        <dbReference type="Proteomes" id="UP001501102"/>
    </source>
</evidence>
<dbReference type="SMART" id="SM00530">
    <property type="entry name" value="HTH_XRE"/>
    <property type="match status" value="1"/>
</dbReference>
<dbReference type="Pfam" id="PF01381">
    <property type="entry name" value="HTH_3"/>
    <property type="match status" value="1"/>
</dbReference>
<reference evidence="4" key="1">
    <citation type="journal article" date="2019" name="Int. J. Syst. Evol. Microbiol.">
        <title>The Global Catalogue of Microorganisms (GCM) 10K type strain sequencing project: providing services to taxonomists for standard genome sequencing and annotation.</title>
        <authorList>
            <consortium name="The Broad Institute Genomics Platform"/>
            <consortium name="The Broad Institute Genome Sequencing Center for Infectious Disease"/>
            <person name="Wu L."/>
            <person name="Ma J."/>
        </authorList>
    </citation>
    <scope>NUCLEOTIDE SEQUENCE [LARGE SCALE GENOMIC DNA]</scope>
    <source>
        <strain evidence="4">JCM 4087</strain>
    </source>
</reference>
<dbReference type="InterPro" id="IPR001387">
    <property type="entry name" value="Cro/C1-type_HTH"/>
</dbReference>
<evidence type="ECO:0000256" key="1">
    <source>
        <dbReference type="SAM" id="MobiDB-lite"/>
    </source>
</evidence>
<dbReference type="InterPro" id="IPR010982">
    <property type="entry name" value="Lambda_DNA-bd_dom_sf"/>
</dbReference>